<dbReference type="SMART" id="SM00408">
    <property type="entry name" value="IGc2"/>
    <property type="match status" value="4"/>
</dbReference>
<reference evidence="8" key="3">
    <citation type="submission" date="2023-05" db="EMBL/GenBank/DDBJ databases">
        <authorList>
            <person name="Smith C.H."/>
        </authorList>
    </citation>
    <scope>NUCLEOTIDE SEQUENCE</scope>
    <source>
        <strain evidence="8">CHS0354</strain>
        <tissue evidence="8">Mantle</tissue>
    </source>
</reference>
<dbReference type="InterPro" id="IPR003598">
    <property type="entry name" value="Ig_sub2"/>
</dbReference>
<dbReference type="InterPro" id="IPR036116">
    <property type="entry name" value="FN3_sf"/>
</dbReference>
<keyword evidence="1" id="KW-0677">Repeat</keyword>
<feature type="domain" description="Ig-like" evidence="6">
    <location>
        <begin position="139"/>
        <end position="217"/>
    </location>
</feature>
<dbReference type="InterPro" id="IPR036179">
    <property type="entry name" value="Ig-like_dom_sf"/>
</dbReference>
<feature type="compositionally biased region" description="Polar residues" evidence="3">
    <location>
        <begin position="725"/>
        <end position="746"/>
    </location>
</feature>
<evidence type="ECO:0000313" key="8">
    <source>
        <dbReference type="EMBL" id="KAK3580143.1"/>
    </source>
</evidence>
<feature type="domain" description="Ig-like" evidence="6">
    <location>
        <begin position="230"/>
        <end position="314"/>
    </location>
</feature>
<evidence type="ECO:0008006" key="10">
    <source>
        <dbReference type="Google" id="ProtNLM"/>
    </source>
</evidence>
<feature type="chain" id="PRO_5042031455" description="Interference hedgehog" evidence="5">
    <location>
        <begin position="28"/>
        <end position="1058"/>
    </location>
</feature>
<proteinExistence type="predicted"/>
<dbReference type="AlphaFoldDB" id="A0AAE0RV69"/>
<evidence type="ECO:0000256" key="3">
    <source>
        <dbReference type="SAM" id="MobiDB-lite"/>
    </source>
</evidence>
<protein>
    <recommendedName>
        <fullName evidence="10">Interference hedgehog</fullName>
    </recommendedName>
</protein>
<dbReference type="CDD" id="cd00096">
    <property type="entry name" value="Ig"/>
    <property type="match status" value="1"/>
</dbReference>
<dbReference type="Proteomes" id="UP001195483">
    <property type="component" value="Unassembled WGS sequence"/>
</dbReference>
<dbReference type="Pfam" id="PF13927">
    <property type="entry name" value="Ig_3"/>
    <property type="match status" value="3"/>
</dbReference>
<dbReference type="SMART" id="SM00409">
    <property type="entry name" value="IG"/>
    <property type="match status" value="4"/>
</dbReference>
<feature type="compositionally biased region" description="Basic residues" evidence="3">
    <location>
        <begin position="454"/>
        <end position="472"/>
    </location>
</feature>
<dbReference type="PROSITE" id="PS50853">
    <property type="entry name" value="FN3"/>
    <property type="match status" value="2"/>
</dbReference>
<dbReference type="Pfam" id="PF00041">
    <property type="entry name" value="fn3"/>
    <property type="match status" value="2"/>
</dbReference>
<feature type="domain" description="Ig-like" evidence="6">
    <location>
        <begin position="30"/>
        <end position="121"/>
    </location>
</feature>
<feature type="region of interest" description="Disordered" evidence="3">
    <location>
        <begin position="411"/>
        <end position="484"/>
    </location>
</feature>
<dbReference type="GO" id="GO:0098609">
    <property type="term" value="P:cell-cell adhesion"/>
    <property type="evidence" value="ECO:0007669"/>
    <property type="project" value="TreeGrafter"/>
</dbReference>
<name>A0AAE0RV69_9BIVA</name>
<feature type="domain" description="Ig-like" evidence="6">
    <location>
        <begin position="319"/>
        <end position="403"/>
    </location>
</feature>
<evidence type="ECO:0000259" key="6">
    <source>
        <dbReference type="PROSITE" id="PS50835"/>
    </source>
</evidence>
<dbReference type="SUPFAM" id="SSF49265">
    <property type="entry name" value="Fibronectin type III"/>
    <property type="match status" value="1"/>
</dbReference>
<dbReference type="InterPro" id="IPR003961">
    <property type="entry name" value="FN3_dom"/>
</dbReference>
<keyword evidence="4" id="KW-0472">Membrane</keyword>
<feature type="signal peptide" evidence="5">
    <location>
        <begin position="1"/>
        <end position="27"/>
    </location>
</feature>
<keyword evidence="2" id="KW-1015">Disulfide bond</keyword>
<reference evidence="8" key="1">
    <citation type="journal article" date="2021" name="Genome Biol. Evol.">
        <title>A High-Quality Reference Genome for a Parasitic Bivalve with Doubly Uniparental Inheritance (Bivalvia: Unionida).</title>
        <authorList>
            <person name="Smith C.H."/>
        </authorList>
    </citation>
    <scope>NUCLEOTIDE SEQUENCE</scope>
    <source>
        <strain evidence="8">CHS0354</strain>
    </source>
</reference>
<evidence type="ECO:0000259" key="7">
    <source>
        <dbReference type="PROSITE" id="PS50853"/>
    </source>
</evidence>
<comment type="caution">
    <text evidence="8">The sequence shown here is derived from an EMBL/GenBank/DDBJ whole genome shotgun (WGS) entry which is preliminary data.</text>
</comment>
<keyword evidence="4" id="KW-1133">Transmembrane helix</keyword>
<dbReference type="PANTHER" id="PTHR44170">
    <property type="entry name" value="PROTEIN SIDEKICK"/>
    <property type="match status" value="1"/>
</dbReference>
<dbReference type="InterPro" id="IPR013783">
    <property type="entry name" value="Ig-like_fold"/>
</dbReference>
<evidence type="ECO:0000256" key="2">
    <source>
        <dbReference type="ARBA" id="ARBA00023157"/>
    </source>
</evidence>
<dbReference type="PROSITE" id="PS50835">
    <property type="entry name" value="IG_LIKE"/>
    <property type="match status" value="4"/>
</dbReference>
<dbReference type="InterPro" id="IPR007110">
    <property type="entry name" value="Ig-like_dom"/>
</dbReference>
<dbReference type="SMART" id="SM00060">
    <property type="entry name" value="FN3"/>
    <property type="match status" value="2"/>
</dbReference>
<evidence type="ECO:0000256" key="4">
    <source>
        <dbReference type="SAM" id="Phobius"/>
    </source>
</evidence>
<keyword evidence="4" id="KW-0812">Transmembrane</keyword>
<sequence length="1058" mass="118487">MKISATHLLLQELGIVLLMALVTWTHSDVPYFSEEPQSTVVTVDSSITLHCRVHPDTAVVRWKFNKEFIDTDNSFGIMFNGTNLHIDKFREGKPPRKGNEGIYQCTATTGLGTIYSKAAVVQKAVLKKFEDRDDLHLNVTESHDLILPCQLPESVPEAQIMFKVNKTKIINTTSDHYRILPSGSLLITNVTQEDQGQYQCVAYNIVRDKIRTSNHVIHVHVLTTVVLKQETAIITSYSKIKGEVGHDVLLECSAVGNPQPVISWEKYGGVLSLHKHTLIQGNLLLKNVTVDDEGTYLCKAHNGIGSIKLKAMMFEVIVPPVVNSVQDVFNATLGGDVQLDCSSEGRPRPKMWWLHNGVEVPFQSGPKFTLKNIRDIDRGLYQCFAENEAGMDYATIYVHIDLSDLPQNTEKASNNLPIPSVNGAADSSEKGKNNNSIKDIGSPSTKNSSGSAGRNRHKHKSKKRKRKKKKGKQIKDKLPIKAETTTMKLVPPSAPEVKQLSDSSVMLNWTVPENDGLKITFFRVQYKELSPEKSNWKTENDEIPGHLHMYEVRRLTPGGTYKFRIAAVYSNNDNKHGPNSSKYVIKVEKANEPLPPQATPIIVEVIELEHENNYALNVMWQYKTSETSPVEGFFIYSKPYHSSEEYKRLMLLGPNLRAHMLKNLTPDTEYSIKMQSFNTAGNSEFSNTVVRRTLGASGKQNFIPPIRHPELPKLGPNHNEVPSLVPTSTSRSNPVETNEQPAKTGTQNSSEMLYMILGIVLGVMMFLLIIFMFMCWWKQRQQRRMMDAMNDAVRNKFQDPSQHIYMDSLRKKHVNGGNGMNGINGFAPNGHIPHNYHKMNINVNPLSEMETANMQGLSNTYQHSSFLPNGTIPGQHSKASDNNFNDINRSKSLENSLQYSNYSLNTPAIQNGETIHQGHSPMCSPSSLADKMPHEHCVFLDMPPRLDNSIRSCDQLCRSHDHVHRSCDSALSCDFTGGINSYPNSKQRKRRHRMQSTEQAKKDQATNTDLSSNEGTMDVSAFSKTAESAKSDESDLCLTSLPDGDTDCQNFPQASNGV</sequence>
<feature type="compositionally biased region" description="Polar residues" evidence="3">
    <location>
        <begin position="433"/>
        <end position="452"/>
    </location>
</feature>
<dbReference type="InterPro" id="IPR003599">
    <property type="entry name" value="Ig_sub"/>
</dbReference>
<keyword evidence="5" id="KW-0732">Signal</keyword>
<feature type="compositionally biased region" description="Polar residues" evidence="3">
    <location>
        <begin position="1005"/>
        <end position="1015"/>
    </location>
</feature>
<feature type="transmembrane region" description="Helical" evidence="4">
    <location>
        <begin position="752"/>
        <end position="777"/>
    </location>
</feature>
<dbReference type="PANTHER" id="PTHR44170:SF54">
    <property type="entry name" value="FI24025P1"/>
    <property type="match status" value="1"/>
</dbReference>
<feature type="domain" description="Fibronectin type-III" evidence="7">
    <location>
        <begin position="491"/>
        <end position="590"/>
    </location>
</feature>
<dbReference type="Pfam" id="PF07679">
    <property type="entry name" value="I-set"/>
    <property type="match status" value="1"/>
</dbReference>
<accession>A0AAE0RV69</accession>
<dbReference type="InterPro" id="IPR013098">
    <property type="entry name" value="Ig_I-set"/>
</dbReference>
<evidence type="ECO:0000313" key="9">
    <source>
        <dbReference type="Proteomes" id="UP001195483"/>
    </source>
</evidence>
<gene>
    <name evidence="8" type="ORF">CHS0354_013422</name>
</gene>
<dbReference type="Gene3D" id="2.60.40.10">
    <property type="entry name" value="Immunoglobulins"/>
    <property type="match status" value="6"/>
</dbReference>
<feature type="domain" description="Fibronectin type-III" evidence="7">
    <location>
        <begin position="599"/>
        <end position="696"/>
    </location>
</feature>
<feature type="compositionally biased region" description="Polar residues" evidence="3">
    <location>
        <begin position="1047"/>
        <end position="1058"/>
    </location>
</feature>
<organism evidence="8 9">
    <name type="scientific">Potamilus streckersoni</name>
    <dbReference type="NCBI Taxonomy" id="2493646"/>
    <lineage>
        <taxon>Eukaryota</taxon>
        <taxon>Metazoa</taxon>
        <taxon>Spiralia</taxon>
        <taxon>Lophotrochozoa</taxon>
        <taxon>Mollusca</taxon>
        <taxon>Bivalvia</taxon>
        <taxon>Autobranchia</taxon>
        <taxon>Heteroconchia</taxon>
        <taxon>Palaeoheterodonta</taxon>
        <taxon>Unionida</taxon>
        <taxon>Unionoidea</taxon>
        <taxon>Unionidae</taxon>
        <taxon>Ambleminae</taxon>
        <taxon>Lampsilini</taxon>
        <taxon>Potamilus</taxon>
    </lineage>
</organism>
<dbReference type="EMBL" id="JAEAOA010000817">
    <property type="protein sequence ID" value="KAK3580143.1"/>
    <property type="molecule type" value="Genomic_DNA"/>
</dbReference>
<feature type="region of interest" description="Disordered" evidence="3">
    <location>
        <begin position="701"/>
        <end position="746"/>
    </location>
</feature>
<dbReference type="CDD" id="cd00063">
    <property type="entry name" value="FN3"/>
    <property type="match status" value="2"/>
</dbReference>
<reference evidence="8" key="2">
    <citation type="journal article" date="2021" name="Genome Biol. Evol.">
        <title>Developing a high-quality reference genome for a parasitic bivalve with doubly uniparental inheritance (Bivalvia: Unionida).</title>
        <authorList>
            <person name="Smith C.H."/>
        </authorList>
    </citation>
    <scope>NUCLEOTIDE SEQUENCE</scope>
    <source>
        <strain evidence="8">CHS0354</strain>
        <tissue evidence="8">Mantle</tissue>
    </source>
</reference>
<evidence type="ECO:0000256" key="1">
    <source>
        <dbReference type="ARBA" id="ARBA00022737"/>
    </source>
</evidence>
<evidence type="ECO:0000256" key="5">
    <source>
        <dbReference type="SAM" id="SignalP"/>
    </source>
</evidence>
<dbReference type="GO" id="GO:0007399">
    <property type="term" value="P:nervous system development"/>
    <property type="evidence" value="ECO:0007669"/>
    <property type="project" value="TreeGrafter"/>
</dbReference>
<feature type="region of interest" description="Disordered" evidence="3">
    <location>
        <begin position="982"/>
        <end position="1058"/>
    </location>
</feature>
<keyword evidence="9" id="KW-1185">Reference proteome</keyword>
<dbReference type="SUPFAM" id="SSF48726">
    <property type="entry name" value="Immunoglobulin"/>
    <property type="match status" value="4"/>
</dbReference>